<keyword evidence="1" id="KW-0812">Transmembrane</keyword>
<protein>
    <recommendedName>
        <fullName evidence="5">Bacterial Ig-like domain-containing protein</fullName>
    </recommendedName>
</protein>
<evidence type="ECO:0000256" key="1">
    <source>
        <dbReference type="SAM" id="Phobius"/>
    </source>
</evidence>
<evidence type="ECO:0008006" key="5">
    <source>
        <dbReference type="Google" id="ProtNLM"/>
    </source>
</evidence>
<keyword evidence="4" id="KW-1185">Reference proteome</keyword>
<keyword evidence="2" id="KW-0732">Signal</keyword>
<name>A0A1I0RD74_9FIRM</name>
<feature type="signal peptide" evidence="2">
    <location>
        <begin position="1"/>
        <end position="28"/>
    </location>
</feature>
<keyword evidence="1" id="KW-0472">Membrane</keyword>
<dbReference type="STRING" id="99656.SAMN05421659_11444"/>
<sequence>MKSKRLKAVVSCALMVSTLLLSSVPAFAKEASITVNYDAQKSLASIKTTETGGTLVYSYKVGSTAENVAFPVYKQDLVYTFDVNGAYVSTAAGNLNQSVFSDDKSNWLDFSKTTPTVTPTSDYYEYARKSNGVCILPNSVENNDGSVYIPVEDDKKYITILTSYKYADNTYSDTITSNVIYTGVVKSSDFSINVSSVSKDSTTETIKVNASSSKGLDYATCSSDNKIVRLDGVSTSTAYELSKNGTYTILVYEKGNLIPKITTYEVKGLSGTVDTNIEVENTDTEAPVITVANIPTDRQSEAFEITIQTNEKCNINFNGNVFNGVSESKVNVSADGVYKVTATDEAGNISGQDVTVSCFGTENSEGWNLDKDNYWNESKTYGILPVTGDVAWYVLIGLSVTCLVSGVILFMSLKKRGAKVNEKR</sequence>
<feature type="transmembrane region" description="Helical" evidence="1">
    <location>
        <begin position="390"/>
        <end position="413"/>
    </location>
</feature>
<keyword evidence="1" id="KW-1133">Transmembrane helix</keyword>
<gene>
    <name evidence="3" type="ORF">SAMN05421659_11444</name>
</gene>
<dbReference type="RefSeq" id="WP_092455889.1">
    <property type="nucleotide sequence ID" value="NZ_FOJI01000014.1"/>
</dbReference>
<dbReference type="AlphaFoldDB" id="A0A1I0RD74"/>
<reference evidence="3 4" key="1">
    <citation type="submission" date="2016-10" db="EMBL/GenBank/DDBJ databases">
        <authorList>
            <person name="de Groot N.N."/>
        </authorList>
    </citation>
    <scope>NUCLEOTIDE SEQUENCE [LARGE SCALE GENOMIC DNA]</scope>
    <source>
        <strain evidence="3 4">DSM 9179</strain>
    </source>
</reference>
<evidence type="ECO:0000256" key="2">
    <source>
        <dbReference type="SAM" id="SignalP"/>
    </source>
</evidence>
<proteinExistence type="predicted"/>
<organism evidence="3 4">
    <name type="scientific">[Clostridium] fimetarium</name>
    <dbReference type="NCBI Taxonomy" id="99656"/>
    <lineage>
        <taxon>Bacteria</taxon>
        <taxon>Bacillati</taxon>
        <taxon>Bacillota</taxon>
        <taxon>Clostridia</taxon>
        <taxon>Lachnospirales</taxon>
        <taxon>Lachnospiraceae</taxon>
    </lineage>
</organism>
<dbReference type="EMBL" id="FOJI01000014">
    <property type="protein sequence ID" value="SEW38814.1"/>
    <property type="molecule type" value="Genomic_DNA"/>
</dbReference>
<feature type="chain" id="PRO_5011514838" description="Bacterial Ig-like domain-containing protein" evidence="2">
    <location>
        <begin position="29"/>
        <end position="424"/>
    </location>
</feature>
<evidence type="ECO:0000313" key="4">
    <source>
        <dbReference type="Proteomes" id="UP000199701"/>
    </source>
</evidence>
<accession>A0A1I0RD74</accession>
<evidence type="ECO:0000313" key="3">
    <source>
        <dbReference type="EMBL" id="SEW38814.1"/>
    </source>
</evidence>
<dbReference type="Proteomes" id="UP000199701">
    <property type="component" value="Unassembled WGS sequence"/>
</dbReference>